<evidence type="ECO:0000259" key="2">
    <source>
        <dbReference type="Pfam" id="PF03572"/>
    </source>
</evidence>
<dbReference type="PANTHER" id="PTHR32060">
    <property type="entry name" value="TAIL-SPECIFIC PROTEASE"/>
    <property type="match status" value="1"/>
</dbReference>
<dbReference type="InterPro" id="IPR005151">
    <property type="entry name" value="Tail-specific_protease"/>
</dbReference>
<evidence type="ECO:0000313" key="3">
    <source>
        <dbReference type="EMBL" id="AVP99228.1"/>
    </source>
</evidence>
<evidence type="ECO:0000313" key="4">
    <source>
        <dbReference type="Proteomes" id="UP000241074"/>
    </source>
</evidence>
<dbReference type="SUPFAM" id="SSF52096">
    <property type="entry name" value="ClpP/crotonase"/>
    <property type="match status" value="1"/>
</dbReference>
<dbReference type="GO" id="GO:0008236">
    <property type="term" value="F:serine-type peptidase activity"/>
    <property type="evidence" value="ECO:0007669"/>
    <property type="project" value="InterPro"/>
</dbReference>
<keyword evidence="1" id="KW-0732">Signal</keyword>
<keyword evidence="4" id="KW-1185">Reference proteome</keyword>
<dbReference type="GO" id="GO:0006508">
    <property type="term" value="P:proteolysis"/>
    <property type="evidence" value="ECO:0007669"/>
    <property type="project" value="InterPro"/>
</dbReference>
<feature type="domain" description="Tail specific protease" evidence="2">
    <location>
        <begin position="288"/>
        <end position="475"/>
    </location>
</feature>
<name>A0A2P1PWJ9_9GAMM</name>
<dbReference type="Gene3D" id="3.90.226.10">
    <property type="entry name" value="2-enoyl-CoA Hydratase, Chain A, domain 1"/>
    <property type="match status" value="1"/>
</dbReference>
<dbReference type="InterPro" id="IPR029045">
    <property type="entry name" value="ClpP/crotonase-like_dom_sf"/>
</dbReference>
<proteinExistence type="predicted"/>
<dbReference type="PROSITE" id="PS51257">
    <property type="entry name" value="PROKAR_LIPOPROTEIN"/>
    <property type="match status" value="1"/>
</dbReference>
<organism evidence="3 4">
    <name type="scientific">Ahniella affigens</name>
    <dbReference type="NCBI Taxonomy" id="2021234"/>
    <lineage>
        <taxon>Bacteria</taxon>
        <taxon>Pseudomonadati</taxon>
        <taxon>Pseudomonadota</taxon>
        <taxon>Gammaproteobacteria</taxon>
        <taxon>Lysobacterales</taxon>
        <taxon>Rhodanobacteraceae</taxon>
        <taxon>Ahniella</taxon>
    </lineage>
</organism>
<dbReference type="AlphaFoldDB" id="A0A2P1PWJ9"/>
<protein>
    <recommendedName>
        <fullName evidence="2">Tail specific protease domain-containing protein</fullName>
    </recommendedName>
</protein>
<dbReference type="PANTHER" id="PTHR32060:SF22">
    <property type="entry name" value="CARBOXYL-TERMINAL-PROCESSING PEPTIDASE 3, CHLOROPLASTIC"/>
    <property type="match status" value="1"/>
</dbReference>
<dbReference type="Pfam" id="PF03572">
    <property type="entry name" value="Peptidase_S41"/>
    <property type="match status" value="1"/>
</dbReference>
<accession>A0A2P1PWJ9</accession>
<dbReference type="EMBL" id="CP027860">
    <property type="protein sequence ID" value="AVP99228.1"/>
    <property type="molecule type" value="Genomic_DNA"/>
</dbReference>
<evidence type="ECO:0000256" key="1">
    <source>
        <dbReference type="SAM" id="SignalP"/>
    </source>
</evidence>
<dbReference type="KEGG" id="xba:C7S18_19585"/>
<sequence>MRQQGFQAGGCLVLVLGLLACSATRPPVVACPEPPQGMDAESPTFRAEDLRSDLAALHAGLQEAHVDLYARQSKAALDQAFAEAMHGIDRPLTRTAAELYFQRVVAKVQVAHARIDLPFARWSAYRDAGGRALPLFLRVDDGRVYVWELAMPVAGLAPGDEVISVDGHAALSWLNNLGALVSADTDYMRYAQMERLLPMLAWLAHGDVDGVALQVRRSDGHVASVTVASRCRAEILAAATTPADQAAPASREFRLLNATTGYLKPGPFYDDRPEAETPWSTTAFRTFIDASFQDLIAKNADTLIIDLRDNPGGDNSFSDLMLAWFATQPFRFSPGFEIKVSPQTTASNQARLDSAPADAGGASADMAKLFVGKQTGDVVVYPIPEVAPRPGDRFRGKVYVLINRHTYSNATNVAAVIQDYKFGTLLGEETSDLASTLGAMEQFTLPHTGIVVGYPKARILRPNRDPAPRGVVPDHVLVSPHGRDGHDAVLALALDWVRQQTE</sequence>
<feature type="signal peptide" evidence="1">
    <location>
        <begin position="1"/>
        <end position="30"/>
    </location>
</feature>
<reference evidence="3 4" key="1">
    <citation type="submission" date="2018-03" db="EMBL/GenBank/DDBJ databases">
        <title>Ahniella affigens gen. nov., sp. nov., a gammaproteobacterium isolated from sandy soil near a stream.</title>
        <authorList>
            <person name="Ko Y."/>
            <person name="Kim J.-H."/>
        </authorList>
    </citation>
    <scope>NUCLEOTIDE SEQUENCE [LARGE SCALE GENOMIC DNA]</scope>
    <source>
        <strain evidence="3 4">D13</strain>
    </source>
</reference>
<gene>
    <name evidence="3" type="ORF">C7S18_19585</name>
</gene>
<dbReference type="GO" id="GO:0004175">
    <property type="term" value="F:endopeptidase activity"/>
    <property type="evidence" value="ECO:0007669"/>
    <property type="project" value="TreeGrafter"/>
</dbReference>
<reference evidence="3 4" key="2">
    <citation type="submission" date="2018-03" db="EMBL/GenBank/DDBJ databases">
        <authorList>
            <person name="Keele B.F."/>
        </authorList>
    </citation>
    <scope>NUCLEOTIDE SEQUENCE [LARGE SCALE GENOMIC DNA]</scope>
    <source>
        <strain evidence="3 4">D13</strain>
    </source>
</reference>
<dbReference type="Proteomes" id="UP000241074">
    <property type="component" value="Chromosome"/>
</dbReference>
<feature type="chain" id="PRO_5015182259" description="Tail specific protease domain-containing protein" evidence="1">
    <location>
        <begin position="31"/>
        <end position="502"/>
    </location>
</feature>
<dbReference type="OrthoDB" id="6397760at2"/>